<dbReference type="OrthoDB" id="7250490at2"/>
<dbReference type="PATRIC" id="fig|1486262.3.peg.4178"/>
<dbReference type="AlphaFoldDB" id="A0A0D5LUP6"/>
<dbReference type="CDD" id="cd07012">
    <property type="entry name" value="PBP2_Bug_TTT"/>
    <property type="match status" value="1"/>
</dbReference>
<proteinExistence type="inferred from homology"/>
<accession>A0A0D5LUP6</accession>
<evidence type="ECO:0000313" key="4">
    <source>
        <dbReference type="Proteomes" id="UP000032611"/>
    </source>
</evidence>
<dbReference type="Pfam" id="PF03401">
    <property type="entry name" value="TctC"/>
    <property type="match status" value="1"/>
</dbReference>
<evidence type="ECO:0000256" key="2">
    <source>
        <dbReference type="SAM" id="SignalP"/>
    </source>
</evidence>
<organism evidence="3 4">
    <name type="scientific">Martelella endophytica</name>
    <dbReference type="NCBI Taxonomy" id="1486262"/>
    <lineage>
        <taxon>Bacteria</taxon>
        <taxon>Pseudomonadati</taxon>
        <taxon>Pseudomonadota</taxon>
        <taxon>Alphaproteobacteria</taxon>
        <taxon>Hyphomicrobiales</taxon>
        <taxon>Aurantimonadaceae</taxon>
        <taxon>Martelella</taxon>
    </lineage>
</organism>
<dbReference type="Proteomes" id="UP000032611">
    <property type="component" value="Chromosome"/>
</dbReference>
<evidence type="ECO:0000256" key="1">
    <source>
        <dbReference type="ARBA" id="ARBA00006987"/>
    </source>
</evidence>
<dbReference type="RefSeq" id="WP_045683865.1">
    <property type="nucleotide sequence ID" value="NZ_CP010803.1"/>
</dbReference>
<keyword evidence="2" id="KW-0732">Signal</keyword>
<name>A0A0D5LUP6_MAREN</name>
<dbReference type="Gene3D" id="3.40.190.150">
    <property type="entry name" value="Bordetella uptake gene, domain 1"/>
    <property type="match status" value="1"/>
</dbReference>
<sequence>MLKAIGLALCGVLAIASVQASAQELTYPKKNITVIIPKNPGGGTDTSARLTLEYAKKYLPEGVIFVPENKPAGNGVTGLIEASRAKPDGQTLVMTTVELAMFPHQNKSPVTYKDFTGLFAPIADPCALIVKADAPYQTLEEFVQYAKDHPGEIQVANSGAGAIYDLATTNMEQQLGIELKHIPYSEGTGPSIAALVGGHVDAVITTPGSAKPQIDAGALKMLGVMDTKRFDLFPDVPTFNEALGAGTNTTMRAWAAIAGPADLPEDVTAQLVDVFTAVAADPEFQQAMKNQGIMPSTLVGDQVSEMMQQDDEMYAKLIADTKAAN</sequence>
<dbReference type="PIRSF" id="PIRSF017082">
    <property type="entry name" value="YflP"/>
    <property type="match status" value="1"/>
</dbReference>
<dbReference type="KEGG" id="mey:TM49_20215"/>
<reference evidence="3 4" key="1">
    <citation type="journal article" date="2015" name="Genome Announc.">
        <title>Complete genome sequence of Martelella endophytica YC6887, which has antifungal activity associated with a halophyte.</title>
        <authorList>
            <person name="Khan A."/>
            <person name="Khan H."/>
            <person name="Chung E.J."/>
            <person name="Hossain M.T."/>
            <person name="Chung Y.R."/>
        </authorList>
    </citation>
    <scope>NUCLEOTIDE SEQUENCE [LARGE SCALE GENOMIC DNA]</scope>
    <source>
        <strain evidence="3">YC6887</strain>
    </source>
</reference>
<dbReference type="STRING" id="1486262.TM49_20215"/>
<feature type="chain" id="PRO_5002295268" evidence="2">
    <location>
        <begin position="23"/>
        <end position="325"/>
    </location>
</feature>
<dbReference type="PANTHER" id="PTHR42928:SF5">
    <property type="entry name" value="BLR1237 PROTEIN"/>
    <property type="match status" value="1"/>
</dbReference>
<dbReference type="InterPro" id="IPR005064">
    <property type="entry name" value="BUG"/>
</dbReference>
<keyword evidence="4" id="KW-1185">Reference proteome</keyword>
<feature type="signal peptide" evidence="2">
    <location>
        <begin position="1"/>
        <end position="22"/>
    </location>
</feature>
<comment type="similarity">
    <text evidence="1">Belongs to the UPF0065 (bug) family.</text>
</comment>
<dbReference type="EMBL" id="CP010803">
    <property type="protein sequence ID" value="AJY47467.1"/>
    <property type="molecule type" value="Genomic_DNA"/>
</dbReference>
<protein>
    <submittedName>
        <fullName evidence="3">C4-dicarboxylate ABC transporter</fullName>
    </submittedName>
</protein>
<dbReference type="InterPro" id="IPR042100">
    <property type="entry name" value="Bug_dom1"/>
</dbReference>
<dbReference type="SUPFAM" id="SSF53850">
    <property type="entry name" value="Periplasmic binding protein-like II"/>
    <property type="match status" value="1"/>
</dbReference>
<dbReference type="PANTHER" id="PTHR42928">
    <property type="entry name" value="TRICARBOXYLATE-BINDING PROTEIN"/>
    <property type="match status" value="1"/>
</dbReference>
<dbReference type="HOGENOM" id="CLU_045683_1_2_5"/>
<gene>
    <name evidence="3" type="ORF">TM49_20215</name>
</gene>
<dbReference type="Gene3D" id="3.40.190.10">
    <property type="entry name" value="Periplasmic binding protein-like II"/>
    <property type="match status" value="1"/>
</dbReference>
<evidence type="ECO:0000313" key="3">
    <source>
        <dbReference type="EMBL" id="AJY47467.1"/>
    </source>
</evidence>